<dbReference type="Pfam" id="PF01356">
    <property type="entry name" value="A_amylase_inhib"/>
    <property type="match status" value="1"/>
</dbReference>
<gene>
    <name evidence="4" type="ORF">OG398_24860</name>
</gene>
<keyword evidence="1" id="KW-0022">Alpha-amylase inhibitor</keyword>
<reference evidence="4" key="1">
    <citation type="submission" date="2022-10" db="EMBL/GenBank/DDBJ databases">
        <title>The complete genomes of actinobacterial strains from the NBC collection.</title>
        <authorList>
            <person name="Joergensen T.S."/>
            <person name="Alvarez Arevalo M."/>
            <person name="Sterndorff E.B."/>
            <person name="Faurdal D."/>
            <person name="Vuksanovic O."/>
            <person name="Mourched A.-S."/>
            <person name="Charusanti P."/>
            <person name="Shaw S."/>
            <person name="Blin K."/>
            <person name="Weber T."/>
        </authorList>
    </citation>
    <scope>NUCLEOTIDE SEQUENCE</scope>
    <source>
        <strain evidence="4">NBC_00008</strain>
    </source>
</reference>
<dbReference type="InterPro" id="IPR036379">
    <property type="entry name" value="A-amylase_inhib_sf"/>
</dbReference>
<dbReference type="EMBL" id="CP108313">
    <property type="protein sequence ID" value="WTW71268.1"/>
    <property type="molecule type" value="Genomic_DNA"/>
</dbReference>
<feature type="signal peptide" evidence="3">
    <location>
        <begin position="1"/>
        <end position="32"/>
    </location>
</feature>
<protein>
    <submittedName>
        <fullName evidence="4">Uncharacterized protein</fullName>
    </submittedName>
</protein>
<evidence type="ECO:0000256" key="3">
    <source>
        <dbReference type="SAM" id="SignalP"/>
    </source>
</evidence>
<feature type="chain" id="PRO_5043838714" evidence="3">
    <location>
        <begin position="33"/>
        <end position="102"/>
    </location>
</feature>
<dbReference type="Gene3D" id="2.60.40.20">
    <property type="entry name" value="Alpha-amylase inhibitor"/>
    <property type="match status" value="1"/>
</dbReference>
<accession>A0AAU2VWD7</accession>
<proteinExistence type="predicted"/>
<keyword evidence="2" id="KW-1015">Disulfide bond</keyword>
<name>A0AAU2VWD7_9ACTN</name>
<evidence type="ECO:0000256" key="2">
    <source>
        <dbReference type="ARBA" id="ARBA00023157"/>
    </source>
</evidence>
<dbReference type="InterPro" id="IPR000833">
    <property type="entry name" value="A-amylase_inhib"/>
</dbReference>
<organism evidence="4">
    <name type="scientific">Streptomyces sp. NBC_00008</name>
    <dbReference type="NCBI Taxonomy" id="2903610"/>
    <lineage>
        <taxon>Bacteria</taxon>
        <taxon>Bacillati</taxon>
        <taxon>Actinomycetota</taxon>
        <taxon>Actinomycetes</taxon>
        <taxon>Kitasatosporales</taxon>
        <taxon>Streptomycetaceae</taxon>
        <taxon>Streptomyces</taxon>
    </lineage>
</organism>
<dbReference type="GO" id="GO:0015066">
    <property type="term" value="F:alpha-amylase inhibitor activity"/>
    <property type="evidence" value="ECO:0007669"/>
    <property type="project" value="UniProtKB-KW"/>
</dbReference>
<dbReference type="SUPFAM" id="SSF49498">
    <property type="entry name" value="alpha-Amylase inhibitor tendamistat"/>
    <property type="match status" value="1"/>
</dbReference>
<sequence>MQISTSAIKRTAAVLGATALLGGSVAVGSASAANAPSCVSFKSTSSWATHTTRATNNCSSSVRIRFNWSNHVDGPCTTIGARGGWHSETVAITASFQGAYTC</sequence>
<evidence type="ECO:0000313" key="4">
    <source>
        <dbReference type="EMBL" id="WTW71268.1"/>
    </source>
</evidence>
<dbReference type="AlphaFoldDB" id="A0AAU2VWD7"/>
<evidence type="ECO:0000256" key="1">
    <source>
        <dbReference type="ARBA" id="ARBA00022579"/>
    </source>
</evidence>
<keyword evidence="3" id="KW-0732">Signal</keyword>